<proteinExistence type="predicted"/>
<feature type="transmembrane region" description="Helical" evidence="2">
    <location>
        <begin position="129"/>
        <end position="152"/>
    </location>
</feature>
<dbReference type="EMBL" id="KU167097">
    <property type="protein sequence ID" value="AMP43340.1"/>
    <property type="molecule type" value="Genomic_DNA"/>
</dbReference>
<reference evidence="3" key="1">
    <citation type="journal article" date="2016" name="PLoS ONE">
        <title>Distinctive Architecture of the Chloroplast Genome in the Chlorodendrophycean Green Algae Scherffelia dubia and Tetraselmis sp. CCMP 881.</title>
        <authorList>
            <person name="Turmel M."/>
            <person name="de Cambiaire J.C."/>
            <person name="Otis C."/>
            <person name="Lemieux C."/>
        </authorList>
    </citation>
    <scope>NUCLEOTIDE SEQUENCE</scope>
</reference>
<feature type="compositionally biased region" description="Polar residues" evidence="1">
    <location>
        <begin position="426"/>
        <end position="441"/>
    </location>
</feature>
<evidence type="ECO:0000256" key="1">
    <source>
        <dbReference type="SAM" id="MobiDB-lite"/>
    </source>
</evidence>
<feature type="transmembrane region" description="Helical" evidence="2">
    <location>
        <begin position="246"/>
        <end position="268"/>
    </location>
</feature>
<feature type="transmembrane region" description="Helical" evidence="2">
    <location>
        <begin position="164"/>
        <end position="183"/>
    </location>
</feature>
<sequence length="788" mass="90797">MISFIRDYLEIVSDSAVSTASSFELFQLTFQFFLKTLGNSLGYFLTFGWVRDILYLPIVLPKWQEAILSENFFWEGININLFPTLTESAQNGFISLLILGFLNSFICCLPLSTVHFLSLRRLFVQGVTAGVTSILGMVTGQCFFITLVIFGARSILIPWFNLDPLNYFLGIGLLFIVIYDMAIEKRVRPVEISEQNILIKIFATSFLLSWTEQATVGQYLSNVHFSNQSSLLTINGVGSFGGHLGYIFGLIIGHLFFSGLFLELSLLIRKGLLTISGLPYSVWVKQTNFVFLTFMLGCNLSSIPYYGLDYLITKPLGFISQDKTFEKSVFSGKNLKDPSRLLTSVEPSFPLSIDTNISHFDRDNYGEHPGFFKRNFEELNYQGEYAWIVRRDRKPDLYASGETTKTRIRNLFQNQDGDTSLDDSNKTNQTNRPPNVSEKSQNAFFSSLPIQSIDRQKLKKRFDRLYRETKEKDTYLMGDSFNTFPLFVKQQSPTEVSLKQKYYSNGVYKTLLNIEVDSFLNRQPKNYTLTTDEENQLFQKRLLLGQYYDTIRAYDKIPYYLEFNDVFQGSKSFIDRAYNHQFKGNLHVIRRLFAVTLDSKENNQQKSVLKYDMPLFRNNQKTQDYLIHEELNNHSIKGNPFLELADSTPIYFGWDNQARQMVLTTRFQPTPIFDFIGNKNLDDFPAFTQFLSSTEPIDSNLNSNESVSFTTWPIQKSRLQELKSKPNNRVMTLFEPITNPEMKRILHVANYSRIRGDNQPSLPINMRYLGKMADRLAPNHGGVVWPGN</sequence>
<feature type="region of interest" description="Disordered" evidence="1">
    <location>
        <begin position="409"/>
        <end position="441"/>
    </location>
</feature>
<keyword evidence="2" id="KW-0472">Membrane</keyword>
<feature type="transmembrane region" description="Helical" evidence="2">
    <location>
        <begin position="289"/>
        <end position="308"/>
    </location>
</feature>
<protein>
    <submittedName>
        <fullName evidence="3">Hypothetical chloroplast RF1</fullName>
    </submittedName>
</protein>
<evidence type="ECO:0000313" key="3">
    <source>
        <dbReference type="EMBL" id="AMP43340.1"/>
    </source>
</evidence>
<feature type="transmembrane region" description="Helical" evidence="2">
    <location>
        <begin position="93"/>
        <end position="117"/>
    </location>
</feature>
<name>A0A142BY48_9CHLO</name>
<keyword evidence="3" id="KW-0934">Plastid</keyword>
<dbReference type="EMBL" id="KU167097">
    <property type="protein sequence ID" value="AMP43357.1"/>
    <property type="molecule type" value="Genomic_DNA"/>
</dbReference>
<gene>
    <name evidence="3" type="primary">ycf1</name>
</gene>
<dbReference type="AlphaFoldDB" id="A0A142BY48"/>
<keyword evidence="3" id="KW-0150">Chloroplast</keyword>
<evidence type="ECO:0000256" key="2">
    <source>
        <dbReference type="SAM" id="Phobius"/>
    </source>
</evidence>
<accession>A0A142BY48</accession>
<geneLocation type="chloroplast" evidence="3"/>
<organism evidence="3">
    <name type="scientific">Tetraselmis sp. CCMP 881</name>
    <dbReference type="NCBI Taxonomy" id="1812852"/>
    <lineage>
        <taxon>Eukaryota</taxon>
        <taxon>Viridiplantae</taxon>
        <taxon>Chlorophyta</taxon>
        <taxon>core chlorophytes</taxon>
        <taxon>Chlorodendrophyceae</taxon>
        <taxon>Chlorodendrales</taxon>
        <taxon>Chlorodendraceae</taxon>
        <taxon>Tetraselmis</taxon>
    </lineage>
</organism>
<keyword evidence="2" id="KW-1133">Transmembrane helix</keyword>
<keyword evidence="2" id="KW-0812">Transmembrane</keyword>